<dbReference type="FunCoup" id="B7P6L0">
    <property type="interactions" value="597"/>
</dbReference>
<evidence type="ECO:0000256" key="5">
    <source>
        <dbReference type="ARBA" id="ARBA00039902"/>
    </source>
</evidence>
<dbReference type="VEuPathDB" id="VectorBase:ISCP_032910"/>
<keyword evidence="1" id="KW-0597">Phosphoprotein</keyword>
<dbReference type="EMBL" id="ABJB010853155">
    <property type="status" value="NOT_ANNOTATED_CDS"/>
    <property type="molecule type" value="Genomic_DNA"/>
</dbReference>
<evidence type="ECO:0000256" key="4">
    <source>
        <dbReference type="ARBA" id="ARBA00037770"/>
    </source>
</evidence>
<evidence type="ECO:0000256" key="3">
    <source>
        <dbReference type="ARBA" id="ARBA00023134"/>
    </source>
</evidence>
<dbReference type="InterPro" id="IPR030378">
    <property type="entry name" value="G_CP_dom"/>
</dbReference>
<keyword evidence="3" id="KW-0342">GTP-binding</keyword>
<dbReference type="PANTHER" id="PTHR45709:SF3">
    <property type="entry name" value="GUANINE NUCLEOTIDE-BINDING PROTEIN-LIKE 1"/>
    <property type="match status" value="1"/>
</dbReference>
<dbReference type="PRINTS" id="PR00326">
    <property type="entry name" value="GTP1OBG"/>
</dbReference>
<feature type="compositionally biased region" description="Acidic residues" evidence="6">
    <location>
        <begin position="309"/>
        <end position="323"/>
    </location>
</feature>
<evidence type="ECO:0000313" key="9">
    <source>
        <dbReference type="EnsemblMetazoa" id="ISCW015669-PA"/>
    </source>
</evidence>
<feature type="region of interest" description="Disordered" evidence="6">
    <location>
        <begin position="536"/>
        <end position="580"/>
    </location>
</feature>
<dbReference type="InterPro" id="IPR043358">
    <property type="entry name" value="GNL1-like"/>
</dbReference>
<dbReference type="GO" id="GO:0005525">
    <property type="term" value="F:GTP binding"/>
    <property type="evidence" value="ECO:0007669"/>
    <property type="project" value="UniProtKB-KW"/>
</dbReference>
<evidence type="ECO:0000313" key="10">
    <source>
        <dbReference type="Proteomes" id="UP000001555"/>
    </source>
</evidence>
<evidence type="ECO:0000256" key="6">
    <source>
        <dbReference type="SAM" id="MobiDB-lite"/>
    </source>
</evidence>
<dbReference type="EnsemblMetazoa" id="ISCW015669-RA">
    <property type="protein sequence ID" value="ISCW015669-PA"/>
    <property type="gene ID" value="ISCW015669"/>
</dbReference>
<dbReference type="EMBL" id="ABJB010404548">
    <property type="status" value="NOT_ANNOTATED_CDS"/>
    <property type="molecule type" value="Genomic_DNA"/>
</dbReference>
<evidence type="ECO:0000256" key="2">
    <source>
        <dbReference type="ARBA" id="ARBA00022741"/>
    </source>
</evidence>
<dbReference type="HOGENOM" id="CLU_013649_1_1_1"/>
<dbReference type="Proteomes" id="UP000001555">
    <property type="component" value="Unassembled WGS sequence"/>
</dbReference>
<dbReference type="PaxDb" id="6945-B7P6L0"/>
<dbReference type="VEuPathDB" id="VectorBase:ISCI015669"/>
<comment type="function">
    <text evidence="4">Possible regulatory or functional link with the histocompatibility cluster.</text>
</comment>
<dbReference type="STRING" id="6945.B7P6L0"/>
<dbReference type="EMBL" id="ABJB010598947">
    <property type="status" value="NOT_ANNOTATED_CDS"/>
    <property type="molecule type" value="Genomic_DNA"/>
</dbReference>
<keyword evidence="2" id="KW-0547">Nucleotide-binding</keyword>
<dbReference type="PANTHER" id="PTHR45709">
    <property type="entry name" value="LARGE SUBUNIT GTPASE 1 HOMOLOG-RELATED"/>
    <property type="match status" value="1"/>
</dbReference>
<proteinExistence type="evidence at protein level"/>
<sequence>MPQGSRKVPFSAKQKKIQLQQKRERKHGGHGGNVTRQEPSKKELDAEQQAPLSLGEVIRINAQVDVGQRSSRVFRYCLQFKKESPEELQRRKQQARKPYVVLPEKALEVTPEEFFLPGSALDIPKRPPWNRSMTREALEAREAHYFRSSKLEADGPPFFCFSLEQKFNKLHLFLQLWRVLEMSEVILLVADIRHPVVHFPPALHKHVTEDLGKRLILVLNKIDLVPDKLTAAWIQFFRERFPGLVVLPFASYAGMTAKGKKGESNFRKEIRRNRYLLFGGKKKASNGPSVCPLFPVDLSSWREKIDAESAEEVAADEDEEESDPLANAPTELVAPDTSFYGEEGFKDGRLTLGFVGHPNVGKSSLLNALMGRKVVSVSRTPGHTKHFQTIFLTDNVRLCDCPGLVFPSLQPKALQVLTGCFPVAQLREPYSAIEFLAKRLPVPSILKLEPPESDSVGPAGDTYPWSAFELCEAWALQRGYLTAKAGRPDSYRAANSLLRMALDGRTLCLSFRPPGYSLHQGDTANSSLVAQLARIRGETPAHDDAEEDNEPSSSEDDEGDEDDDYGALQTNKFAALEDSS</sequence>
<dbReference type="VEuPathDB" id="VectorBase:ISCW015669"/>
<dbReference type="EMBL" id="ABJB011023552">
    <property type="status" value="NOT_ANNOTATED_CDS"/>
    <property type="molecule type" value="Genomic_DNA"/>
</dbReference>
<dbReference type="InterPro" id="IPR006073">
    <property type="entry name" value="GTP-bd"/>
</dbReference>
<gene>
    <name evidence="8" type="ORF">IscW_ISCW015669</name>
</gene>
<name>B7P6L0_IXOSC</name>
<dbReference type="InterPro" id="IPR027417">
    <property type="entry name" value="P-loop_NTPase"/>
</dbReference>
<feature type="compositionally biased region" description="Acidic residues" evidence="6">
    <location>
        <begin position="544"/>
        <end position="565"/>
    </location>
</feature>
<dbReference type="GO" id="GO:0003924">
    <property type="term" value="F:GTPase activity"/>
    <property type="evidence" value="ECO:0000318"/>
    <property type="project" value="GO_Central"/>
</dbReference>
<reference evidence="9" key="2">
    <citation type="submission" date="2020-05" db="UniProtKB">
        <authorList>
            <consortium name="EnsemblMetazoa"/>
        </authorList>
    </citation>
    <scope>IDENTIFICATION</scope>
    <source>
        <strain evidence="9">wikel</strain>
    </source>
</reference>
<accession>B7P6L0</accession>
<evidence type="ECO:0000313" key="8">
    <source>
        <dbReference type="EMBL" id="EEC02232.1"/>
    </source>
</evidence>
<dbReference type="PROSITE" id="PS51721">
    <property type="entry name" value="G_CP"/>
    <property type="match status" value="1"/>
</dbReference>
<feature type="region of interest" description="Disordered" evidence="6">
    <location>
        <begin position="1"/>
        <end position="48"/>
    </location>
</feature>
<evidence type="ECO:0000256" key="1">
    <source>
        <dbReference type="ARBA" id="ARBA00022553"/>
    </source>
</evidence>
<dbReference type="EMBL" id="ABJB010067034">
    <property type="status" value="NOT_ANNOTATED_CDS"/>
    <property type="molecule type" value="Genomic_DNA"/>
</dbReference>
<keyword evidence="10" id="KW-1185">Reference proteome</keyword>
<dbReference type="AlphaFoldDB" id="B7P6L0"/>
<protein>
    <recommendedName>
        <fullName evidence="5">Guanine nucleotide-binding protein-like 1</fullName>
    </recommendedName>
</protein>
<keyword evidence="11" id="KW-1267">Proteomics identification</keyword>
<reference evidence="8 10" key="1">
    <citation type="submission" date="2008-03" db="EMBL/GenBank/DDBJ databases">
        <title>Annotation of Ixodes scapularis.</title>
        <authorList>
            <consortium name="Ixodes scapularis Genome Project Consortium"/>
            <person name="Caler E."/>
            <person name="Hannick L.I."/>
            <person name="Bidwell S."/>
            <person name="Joardar V."/>
            <person name="Thiagarajan M."/>
            <person name="Amedeo P."/>
            <person name="Galinsky K.J."/>
            <person name="Schobel S."/>
            <person name="Inman J."/>
            <person name="Hostetler J."/>
            <person name="Miller J."/>
            <person name="Hammond M."/>
            <person name="Megy K."/>
            <person name="Lawson D."/>
            <person name="Kodira C."/>
            <person name="Sutton G."/>
            <person name="Meyer J."/>
            <person name="Hill C.A."/>
            <person name="Birren B."/>
            <person name="Nene V."/>
            <person name="Collins F."/>
            <person name="Alarcon-Chaidez F."/>
            <person name="Wikel S."/>
            <person name="Strausberg R."/>
        </authorList>
    </citation>
    <scope>NUCLEOTIDE SEQUENCE [LARGE SCALE GENOMIC DNA]</scope>
    <source>
        <strain evidence="10">Wikel</strain>
        <strain evidence="8">Wikel colony</strain>
    </source>
</reference>
<organism>
    <name type="scientific">Ixodes scapularis</name>
    <name type="common">Black-legged tick</name>
    <name type="synonym">Deer tick</name>
    <dbReference type="NCBI Taxonomy" id="6945"/>
    <lineage>
        <taxon>Eukaryota</taxon>
        <taxon>Metazoa</taxon>
        <taxon>Ecdysozoa</taxon>
        <taxon>Arthropoda</taxon>
        <taxon>Chelicerata</taxon>
        <taxon>Arachnida</taxon>
        <taxon>Acari</taxon>
        <taxon>Parasitiformes</taxon>
        <taxon>Ixodida</taxon>
        <taxon>Ixodoidea</taxon>
        <taxon>Ixodidae</taxon>
        <taxon>Ixodinae</taxon>
        <taxon>Ixodes</taxon>
    </lineage>
</organism>
<evidence type="ECO:0000259" key="7">
    <source>
        <dbReference type="PROSITE" id="PS51721"/>
    </source>
</evidence>
<dbReference type="EMBL" id="DS646863">
    <property type="protein sequence ID" value="EEC02232.1"/>
    <property type="molecule type" value="Genomic_DNA"/>
</dbReference>
<dbReference type="Gene3D" id="3.40.50.300">
    <property type="entry name" value="P-loop containing nucleotide triphosphate hydrolases"/>
    <property type="match status" value="1"/>
</dbReference>
<feature type="region of interest" description="Disordered" evidence="6">
    <location>
        <begin position="309"/>
        <end position="328"/>
    </location>
</feature>
<dbReference type="Pfam" id="PF01926">
    <property type="entry name" value="MMR_HSR1"/>
    <property type="match status" value="1"/>
</dbReference>
<dbReference type="InParanoid" id="B7P6L0"/>
<dbReference type="CDD" id="cd01857">
    <property type="entry name" value="HSR1_MMR1"/>
    <property type="match status" value="1"/>
</dbReference>
<dbReference type="OrthoDB" id="391988at2759"/>
<dbReference type="SUPFAM" id="SSF52540">
    <property type="entry name" value="P-loop containing nucleoside triphosphate hydrolases"/>
    <property type="match status" value="1"/>
</dbReference>
<feature type="domain" description="CP-type G" evidence="7">
    <location>
        <begin position="173"/>
        <end position="407"/>
    </location>
</feature>
<dbReference type="EMBL" id="ABJB011058030">
    <property type="status" value="NOT_ANNOTATED_CDS"/>
    <property type="molecule type" value="Genomic_DNA"/>
</dbReference>
<evidence type="ECO:0007829" key="11">
    <source>
        <dbReference type="PeptideAtlas" id="B7P6L0"/>
    </source>
</evidence>